<organism evidence="2 3">
    <name type="scientific">Splendidivirga corallicola</name>
    <dbReference type="NCBI Taxonomy" id="3051826"/>
    <lineage>
        <taxon>Bacteria</taxon>
        <taxon>Pseudomonadati</taxon>
        <taxon>Bacteroidota</taxon>
        <taxon>Cytophagia</taxon>
        <taxon>Cytophagales</taxon>
        <taxon>Splendidivirgaceae</taxon>
        <taxon>Splendidivirga</taxon>
    </lineage>
</organism>
<dbReference type="Gene3D" id="3.30.1460.30">
    <property type="entry name" value="YgaC/TfoX-N like chaperone"/>
    <property type="match status" value="1"/>
</dbReference>
<evidence type="ECO:0000259" key="1">
    <source>
        <dbReference type="Pfam" id="PF04993"/>
    </source>
</evidence>
<dbReference type="SUPFAM" id="SSF159894">
    <property type="entry name" value="YgaC/TfoX-N like"/>
    <property type="match status" value="1"/>
</dbReference>
<dbReference type="InterPro" id="IPR007076">
    <property type="entry name" value="TfoX_N"/>
</dbReference>
<dbReference type="Pfam" id="PF04993">
    <property type="entry name" value="TfoX_N"/>
    <property type="match status" value="1"/>
</dbReference>
<comment type="caution">
    <text evidence="2">The sequence shown here is derived from an EMBL/GenBank/DDBJ whole genome shotgun (WGS) entry which is preliminary data.</text>
</comment>
<dbReference type="EMBL" id="JAUJEA010000004">
    <property type="protein sequence ID" value="MDN5202284.1"/>
    <property type="molecule type" value="Genomic_DNA"/>
</dbReference>
<sequence length="114" mass="13566">MAYDESLVNKVREALIHLPNVEEKKMFQGLTFMVDGKMCIGIRNEEIMCRIDPNMYESVLERIDCRPMIHGKRTIRGYVFVNEEGYKRKEDFDFWIKLALDFNKKAKASKKRKK</sequence>
<feature type="domain" description="TfoX N-terminal" evidence="1">
    <location>
        <begin position="14"/>
        <end position="102"/>
    </location>
</feature>
<evidence type="ECO:0000313" key="3">
    <source>
        <dbReference type="Proteomes" id="UP001172082"/>
    </source>
</evidence>
<dbReference type="RefSeq" id="WP_346752309.1">
    <property type="nucleotide sequence ID" value="NZ_JAUJEA010000004.1"/>
</dbReference>
<gene>
    <name evidence="2" type="ORF">QQ008_12940</name>
</gene>
<keyword evidence="3" id="KW-1185">Reference proteome</keyword>
<accession>A0ABT8KNI8</accession>
<proteinExistence type="predicted"/>
<name>A0ABT8KNI8_9BACT</name>
<evidence type="ECO:0000313" key="2">
    <source>
        <dbReference type="EMBL" id="MDN5202284.1"/>
    </source>
</evidence>
<dbReference type="Proteomes" id="UP001172082">
    <property type="component" value="Unassembled WGS sequence"/>
</dbReference>
<protein>
    <submittedName>
        <fullName evidence="2">TfoX/Sxy family protein</fullName>
    </submittedName>
</protein>
<reference evidence="2" key="1">
    <citation type="submission" date="2023-06" db="EMBL/GenBank/DDBJ databases">
        <title>Genomic of Parafulvivirga corallium.</title>
        <authorList>
            <person name="Wang G."/>
        </authorList>
    </citation>
    <scope>NUCLEOTIDE SEQUENCE</scope>
    <source>
        <strain evidence="2">BMA10</strain>
    </source>
</reference>